<dbReference type="RefSeq" id="WP_111340118.1">
    <property type="nucleotide sequence ID" value="NZ_QLII01000001.1"/>
</dbReference>
<organism evidence="1 2">
    <name type="scientific">Spirosoma telluris</name>
    <dbReference type="NCBI Taxonomy" id="2183553"/>
    <lineage>
        <taxon>Bacteria</taxon>
        <taxon>Pseudomonadati</taxon>
        <taxon>Bacteroidota</taxon>
        <taxon>Cytophagia</taxon>
        <taxon>Cytophagales</taxon>
        <taxon>Cytophagaceae</taxon>
        <taxon>Spirosoma</taxon>
    </lineage>
</organism>
<gene>
    <name evidence="1" type="ORF">HMF3257_00240</name>
</gene>
<name>A0A327NH07_9BACT</name>
<sequence length="99" mass="11008">MFNPQPPANSPLGELMLAESRFVALTAESGKQQITDEFTQLRELLWQLIVVAPDSAPYAQSWNLINIHAKIDLMDFEQGNQAALSKVQEKVKGAVQMLP</sequence>
<dbReference type="OrthoDB" id="965663at2"/>
<keyword evidence="2" id="KW-1185">Reference proteome</keyword>
<protein>
    <submittedName>
        <fullName evidence="1">Uncharacterized protein</fullName>
    </submittedName>
</protein>
<dbReference type="EMBL" id="QLII01000001">
    <property type="protein sequence ID" value="RAI73236.1"/>
    <property type="molecule type" value="Genomic_DNA"/>
</dbReference>
<reference evidence="1 2" key="1">
    <citation type="submission" date="2018-06" db="EMBL/GenBank/DDBJ databases">
        <title>Spirosoma sp. HMF3257 Genome sequencing and assembly.</title>
        <authorList>
            <person name="Kang H."/>
            <person name="Cha I."/>
            <person name="Kim H."/>
            <person name="Kang J."/>
            <person name="Joh K."/>
        </authorList>
    </citation>
    <scope>NUCLEOTIDE SEQUENCE [LARGE SCALE GENOMIC DNA]</scope>
    <source>
        <strain evidence="1 2">HMF3257</strain>
    </source>
</reference>
<accession>A0A327NH07</accession>
<evidence type="ECO:0000313" key="2">
    <source>
        <dbReference type="Proteomes" id="UP000249016"/>
    </source>
</evidence>
<dbReference type="AlphaFoldDB" id="A0A327NH07"/>
<comment type="caution">
    <text evidence="1">The sequence shown here is derived from an EMBL/GenBank/DDBJ whole genome shotgun (WGS) entry which is preliminary data.</text>
</comment>
<dbReference type="Proteomes" id="UP000249016">
    <property type="component" value="Unassembled WGS sequence"/>
</dbReference>
<evidence type="ECO:0000313" key="1">
    <source>
        <dbReference type="EMBL" id="RAI73236.1"/>
    </source>
</evidence>
<proteinExistence type="predicted"/>